<dbReference type="STRING" id="764103.G7E5B2"/>
<dbReference type="HOGENOM" id="CLU_012153_6_3_1"/>
<name>G7E5B2_MIXOS</name>
<dbReference type="RefSeq" id="XP_014569425.1">
    <property type="nucleotide sequence ID" value="XM_014713939.1"/>
</dbReference>
<evidence type="ECO:0000256" key="3">
    <source>
        <dbReference type="ARBA" id="ARBA00022643"/>
    </source>
</evidence>
<proteinExistence type="inferred from homology"/>
<evidence type="ECO:0000256" key="2">
    <source>
        <dbReference type="ARBA" id="ARBA00022630"/>
    </source>
</evidence>
<feature type="domain" description="NADH:flavin oxidoreductase/NADH oxidase N-terminal" evidence="6">
    <location>
        <begin position="13"/>
        <end position="351"/>
    </location>
</feature>
<dbReference type="PANTHER" id="PTHR43656">
    <property type="entry name" value="BINDING OXIDOREDUCTASE, PUTATIVE (AFU_ORTHOLOGUE AFUA_2G08260)-RELATED"/>
    <property type="match status" value="1"/>
</dbReference>
<dbReference type="GO" id="GO:0016491">
    <property type="term" value="F:oxidoreductase activity"/>
    <property type="evidence" value="ECO:0007669"/>
    <property type="project" value="UniProtKB-KW"/>
</dbReference>
<feature type="region of interest" description="Disordered" evidence="5">
    <location>
        <begin position="117"/>
        <end position="138"/>
    </location>
</feature>
<dbReference type="InterPro" id="IPR001155">
    <property type="entry name" value="OxRdtase_FMN_N"/>
</dbReference>
<dbReference type="Pfam" id="PF00724">
    <property type="entry name" value="Oxidored_FMN"/>
    <property type="match status" value="1"/>
</dbReference>
<protein>
    <recommendedName>
        <fullName evidence="6">NADH:flavin oxidoreductase/NADH oxidase N-terminal domain-containing protein</fullName>
    </recommendedName>
</protein>
<comment type="caution">
    <text evidence="7">The sequence shown here is derived from an EMBL/GenBank/DDBJ whole genome shotgun (WGS) entry which is preliminary data.</text>
</comment>
<sequence length="416" mass="45727">MATEAQIKTLGSPVKFHFSGLTAPNRFAKSAMTERLCHATNGKPSEAYLEIYREWGRGQTGTIILGNIPVDVRSKEAVGNFCLDRGNDRWDAVTETEKVVKVTKAYGSLCIGQLTHGGRQTPKHINPEPVSSSETQCPPAMGNDYGVARAMTEEEILDLIDRFAWAAEVLYKSGADGAQLHAAHGYLLSQFLSPRINKRTDRWGGPLENRSRILFEAAKAIRKRVPDEKFMLAIKINSADFADGGFTAEESKITVQKLEEYGFDLIELSGGTYESRGFEHKKESTIAREAYFVEFASQFKVALNKATLLVTGGFRSAKAMAQAIDEGSTDMVGLARPLCAEPDLPKLILSGKSTGARENKVDASKQTPTAILQIHAMGEDRPIYDLSKQDTVDQLMKILDKKEAPPHPDGVDYPPM</sequence>
<comment type="similarity">
    <text evidence="1">Belongs to the NADH:flavin oxidoreductase/NADH oxidase family.</text>
</comment>
<reference evidence="7 8" key="2">
    <citation type="journal article" date="2012" name="Open Biol.">
        <title>Characteristics of nucleosomes and linker DNA regions on the genome of the basidiomycete Mixia osmundae revealed by mono- and dinucleosome mapping.</title>
        <authorList>
            <person name="Nishida H."/>
            <person name="Kondo S."/>
            <person name="Matsumoto T."/>
            <person name="Suzuki Y."/>
            <person name="Yoshikawa H."/>
            <person name="Taylor T.D."/>
            <person name="Sugiyama J."/>
        </authorList>
    </citation>
    <scope>NUCLEOTIDE SEQUENCE [LARGE SCALE GENOMIC DNA]</scope>
    <source>
        <strain evidence="8">CBS 9802 / IAM 14324 / JCM 22182 / KY 12970</strain>
    </source>
</reference>
<dbReference type="AlphaFoldDB" id="G7E5B2"/>
<dbReference type="Gene3D" id="3.20.20.70">
    <property type="entry name" value="Aldolase class I"/>
    <property type="match status" value="1"/>
</dbReference>
<evidence type="ECO:0000313" key="7">
    <source>
        <dbReference type="EMBL" id="GAA98022.1"/>
    </source>
</evidence>
<dbReference type="InParanoid" id="G7E5B2"/>
<dbReference type="PANTHER" id="PTHR43656:SF5">
    <property type="entry name" value="NADH:FLAVIN OXIDOREDUCTASE_NADH OXIDASE N-TERMINAL DOMAIN-CONTAINING PROTEIN"/>
    <property type="match status" value="1"/>
</dbReference>
<keyword evidence="8" id="KW-1185">Reference proteome</keyword>
<accession>G7E5B2</accession>
<evidence type="ECO:0000256" key="5">
    <source>
        <dbReference type="SAM" id="MobiDB-lite"/>
    </source>
</evidence>
<reference evidence="7 8" key="1">
    <citation type="journal article" date="2011" name="J. Gen. Appl. Microbiol.">
        <title>Draft genome sequencing of the enigmatic basidiomycete Mixia osmundae.</title>
        <authorList>
            <person name="Nishida H."/>
            <person name="Nagatsuka Y."/>
            <person name="Sugiyama J."/>
        </authorList>
    </citation>
    <scope>NUCLEOTIDE SEQUENCE [LARGE SCALE GENOMIC DNA]</scope>
    <source>
        <strain evidence="8">CBS 9802 / IAM 14324 / JCM 22182 / KY 12970</strain>
    </source>
</reference>
<dbReference type="eggNOG" id="KOG0134">
    <property type="taxonomic scope" value="Eukaryota"/>
</dbReference>
<dbReference type="CDD" id="cd04733">
    <property type="entry name" value="OYE_like_2_FMN"/>
    <property type="match status" value="1"/>
</dbReference>
<evidence type="ECO:0000256" key="1">
    <source>
        <dbReference type="ARBA" id="ARBA00005979"/>
    </source>
</evidence>
<gene>
    <name evidence="7" type="primary">Mo04702</name>
    <name evidence="7" type="ORF">E5Q_04702</name>
</gene>
<organism evidence="7 8">
    <name type="scientific">Mixia osmundae (strain CBS 9802 / IAM 14324 / JCM 22182 / KY 12970)</name>
    <dbReference type="NCBI Taxonomy" id="764103"/>
    <lineage>
        <taxon>Eukaryota</taxon>
        <taxon>Fungi</taxon>
        <taxon>Dikarya</taxon>
        <taxon>Basidiomycota</taxon>
        <taxon>Pucciniomycotina</taxon>
        <taxon>Mixiomycetes</taxon>
        <taxon>Mixiales</taxon>
        <taxon>Mixiaceae</taxon>
        <taxon>Mixia</taxon>
    </lineage>
</organism>
<dbReference type="OMA" id="RMPLMVT"/>
<keyword evidence="2" id="KW-0285">Flavoprotein</keyword>
<keyword evidence="3" id="KW-0288">FMN</keyword>
<dbReference type="GO" id="GO:0010181">
    <property type="term" value="F:FMN binding"/>
    <property type="evidence" value="ECO:0007669"/>
    <property type="project" value="InterPro"/>
</dbReference>
<dbReference type="OrthoDB" id="1663137at2759"/>
<dbReference type="SUPFAM" id="SSF51395">
    <property type="entry name" value="FMN-linked oxidoreductases"/>
    <property type="match status" value="1"/>
</dbReference>
<evidence type="ECO:0000313" key="8">
    <source>
        <dbReference type="Proteomes" id="UP000009131"/>
    </source>
</evidence>
<evidence type="ECO:0000259" key="6">
    <source>
        <dbReference type="Pfam" id="PF00724"/>
    </source>
</evidence>
<dbReference type="Proteomes" id="UP000009131">
    <property type="component" value="Unassembled WGS sequence"/>
</dbReference>
<dbReference type="InterPro" id="IPR013785">
    <property type="entry name" value="Aldolase_TIM"/>
</dbReference>
<dbReference type="EMBL" id="BABT02000150">
    <property type="protein sequence ID" value="GAA98022.1"/>
    <property type="molecule type" value="Genomic_DNA"/>
</dbReference>
<keyword evidence="4" id="KW-0560">Oxidoreductase</keyword>
<evidence type="ECO:0000256" key="4">
    <source>
        <dbReference type="ARBA" id="ARBA00023002"/>
    </source>
</evidence>
<dbReference type="InterPro" id="IPR051799">
    <property type="entry name" value="NADH_flavin_oxidoreductase"/>
</dbReference>